<dbReference type="EMBL" id="LAZR01025083">
    <property type="protein sequence ID" value="KKL73047.1"/>
    <property type="molecule type" value="Genomic_DNA"/>
</dbReference>
<protein>
    <submittedName>
        <fullName evidence="1">Uncharacterized protein</fullName>
    </submittedName>
</protein>
<reference evidence="1" key="1">
    <citation type="journal article" date="2015" name="Nature">
        <title>Complex archaea that bridge the gap between prokaryotes and eukaryotes.</title>
        <authorList>
            <person name="Spang A."/>
            <person name="Saw J.H."/>
            <person name="Jorgensen S.L."/>
            <person name="Zaremba-Niedzwiedzka K."/>
            <person name="Martijn J."/>
            <person name="Lind A.E."/>
            <person name="van Eijk R."/>
            <person name="Schleper C."/>
            <person name="Guy L."/>
            <person name="Ettema T.J."/>
        </authorList>
    </citation>
    <scope>NUCLEOTIDE SEQUENCE</scope>
</reference>
<sequence length="123" mass="13831">MGARRSGASYGRSRGDYSTAPRLRLTFAMLAPYHRGVADLSYKGIEMNREYGPWEYPWRERIEPYLEAIENGFSWHREASPWGPPVAPPTILGNATLRFIDSIAPIPPGTLHAKFELEIGNAL</sequence>
<feature type="non-terminal residue" evidence="1">
    <location>
        <position position="123"/>
    </location>
</feature>
<evidence type="ECO:0000313" key="1">
    <source>
        <dbReference type="EMBL" id="KKL73047.1"/>
    </source>
</evidence>
<accession>A0A0F9HD47</accession>
<gene>
    <name evidence="1" type="ORF">LCGC14_2078780</name>
</gene>
<organism evidence="1">
    <name type="scientific">marine sediment metagenome</name>
    <dbReference type="NCBI Taxonomy" id="412755"/>
    <lineage>
        <taxon>unclassified sequences</taxon>
        <taxon>metagenomes</taxon>
        <taxon>ecological metagenomes</taxon>
    </lineage>
</organism>
<dbReference type="AlphaFoldDB" id="A0A0F9HD47"/>
<comment type="caution">
    <text evidence="1">The sequence shown here is derived from an EMBL/GenBank/DDBJ whole genome shotgun (WGS) entry which is preliminary data.</text>
</comment>
<proteinExistence type="predicted"/>
<name>A0A0F9HD47_9ZZZZ</name>